<dbReference type="SUPFAM" id="SSF48452">
    <property type="entry name" value="TPR-like"/>
    <property type="match status" value="1"/>
</dbReference>
<evidence type="ECO:0000259" key="5">
    <source>
        <dbReference type="PROSITE" id="PS51203"/>
    </source>
</evidence>
<feature type="domain" description="SGS" evidence="4">
    <location>
        <begin position="267"/>
        <end position="362"/>
    </location>
</feature>
<feature type="compositionally biased region" description="Low complexity" evidence="3">
    <location>
        <begin position="349"/>
        <end position="362"/>
    </location>
</feature>
<dbReference type="PROSITE" id="PS50005">
    <property type="entry name" value="TPR"/>
    <property type="match status" value="2"/>
</dbReference>
<dbReference type="Gene3D" id="2.60.40.790">
    <property type="match status" value="1"/>
</dbReference>
<dbReference type="EMBL" id="LGRX02026077">
    <property type="protein sequence ID" value="KAK3251379.1"/>
    <property type="molecule type" value="Genomic_DNA"/>
</dbReference>
<dbReference type="Pfam" id="PF05002">
    <property type="entry name" value="SGS"/>
    <property type="match status" value="1"/>
</dbReference>
<dbReference type="Gene3D" id="1.25.40.10">
    <property type="entry name" value="Tetratricopeptide repeat domain"/>
    <property type="match status" value="1"/>
</dbReference>
<feature type="region of interest" description="Disordered" evidence="3">
    <location>
        <begin position="132"/>
        <end position="152"/>
    </location>
</feature>
<evidence type="ECO:0000256" key="2">
    <source>
        <dbReference type="PROSITE-ProRule" id="PRU00339"/>
    </source>
</evidence>
<feature type="region of interest" description="Disordered" evidence="3">
    <location>
        <begin position="334"/>
        <end position="362"/>
    </location>
</feature>
<comment type="caution">
    <text evidence="6">The sequence shown here is derived from an EMBL/GenBank/DDBJ whole genome shotgun (WGS) entry which is preliminary data.</text>
</comment>
<dbReference type="InterPro" id="IPR044563">
    <property type="entry name" value="Sgt1-like"/>
</dbReference>
<dbReference type="PROSITE" id="PS51203">
    <property type="entry name" value="CS"/>
    <property type="match status" value="1"/>
</dbReference>
<dbReference type="Pfam" id="PF04969">
    <property type="entry name" value="CS"/>
    <property type="match status" value="1"/>
</dbReference>
<comment type="similarity">
    <text evidence="1">Belongs to the SGT1 family.</text>
</comment>
<sequence length="362" mass="39969">MADAIASEASSLFVDEAYDEALAKYTEAIQLNPLNAGYYVHRAATHIKLSNFTDALVDSNKALELDPRNSKAYLRKGTACFSLEEYATAKTAFVAGNDCDPSNTFKTWIRKCEVELEDEEGDEDEEVVPPVSNAVASSSSPPPSIIPEVPVPPPKPAKYRHEWYQTMDKVIVSIFAKKMSPENVDFSFTEKDVTVVIRHADDEDFVFNVSLFGPVIASQCKGSVLTSKVEFSLKKATAVQWTALEATGGSTVAQPVNFSSTTMTKPSYPSSTAAKTKKATDWDKLEADLKAEEKDEKLEGDAALNKLFQDIYKNADEDTRRAMNKSYQESNGTVLSTNWKEIGTKETEGTPPTGMEMRQYEK</sequence>
<dbReference type="SUPFAM" id="SSF49764">
    <property type="entry name" value="HSP20-like chaperones"/>
    <property type="match status" value="1"/>
</dbReference>
<keyword evidence="2" id="KW-0802">TPR repeat</keyword>
<feature type="compositionally biased region" description="Pro residues" evidence="3">
    <location>
        <begin position="140"/>
        <end position="152"/>
    </location>
</feature>
<gene>
    <name evidence="6" type="ORF">CYMTET_39283</name>
</gene>
<evidence type="ECO:0000313" key="7">
    <source>
        <dbReference type="Proteomes" id="UP001190700"/>
    </source>
</evidence>
<dbReference type="GO" id="GO:0051087">
    <property type="term" value="F:protein-folding chaperone binding"/>
    <property type="evidence" value="ECO:0007669"/>
    <property type="project" value="InterPro"/>
</dbReference>
<accession>A0AAE0F4N0</accession>
<dbReference type="InterPro" id="IPR008978">
    <property type="entry name" value="HSP20-like_chaperone"/>
</dbReference>
<evidence type="ECO:0000313" key="6">
    <source>
        <dbReference type="EMBL" id="KAK3251379.1"/>
    </source>
</evidence>
<protein>
    <submittedName>
        <fullName evidence="6">Cochaperone protein</fullName>
    </submittedName>
</protein>
<dbReference type="AlphaFoldDB" id="A0AAE0F4N0"/>
<dbReference type="InterPro" id="IPR011990">
    <property type="entry name" value="TPR-like_helical_dom_sf"/>
</dbReference>
<proteinExistence type="inferred from homology"/>
<feature type="repeat" description="TPR" evidence="2">
    <location>
        <begin position="2"/>
        <end position="35"/>
    </location>
</feature>
<evidence type="ECO:0000256" key="3">
    <source>
        <dbReference type="SAM" id="MobiDB-lite"/>
    </source>
</evidence>
<feature type="domain" description="CS" evidence="5">
    <location>
        <begin position="156"/>
        <end position="245"/>
    </location>
</feature>
<dbReference type="PANTHER" id="PTHR45862">
    <property type="entry name" value="PROTEIN SGT1 HOMOLOG"/>
    <property type="match status" value="1"/>
</dbReference>
<organism evidence="6 7">
    <name type="scientific">Cymbomonas tetramitiformis</name>
    <dbReference type="NCBI Taxonomy" id="36881"/>
    <lineage>
        <taxon>Eukaryota</taxon>
        <taxon>Viridiplantae</taxon>
        <taxon>Chlorophyta</taxon>
        <taxon>Pyramimonadophyceae</taxon>
        <taxon>Pyramimonadales</taxon>
        <taxon>Pyramimonadaceae</taxon>
        <taxon>Cymbomonas</taxon>
    </lineage>
</organism>
<keyword evidence="7" id="KW-1185">Reference proteome</keyword>
<dbReference type="PROSITE" id="PS51048">
    <property type="entry name" value="SGS"/>
    <property type="match status" value="1"/>
</dbReference>
<dbReference type="InterPro" id="IPR019734">
    <property type="entry name" value="TPR_rpt"/>
</dbReference>
<dbReference type="SMART" id="SM00028">
    <property type="entry name" value="TPR"/>
    <property type="match status" value="3"/>
</dbReference>
<reference evidence="6 7" key="1">
    <citation type="journal article" date="2015" name="Genome Biol. Evol.">
        <title>Comparative Genomics of a Bacterivorous Green Alga Reveals Evolutionary Causalities and Consequences of Phago-Mixotrophic Mode of Nutrition.</title>
        <authorList>
            <person name="Burns J.A."/>
            <person name="Paasch A."/>
            <person name="Narechania A."/>
            <person name="Kim E."/>
        </authorList>
    </citation>
    <scope>NUCLEOTIDE SEQUENCE [LARGE SCALE GENOMIC DNA]</scope>
    <source>
        <strain evidence="6 7">PLY_AMNH</strain>
    </source>
</reference>
<dbReference type="Proteomes" id="UP001190700">
    <property type="component" value="Unassembled WGS sequence"/>
</dbReference>
<evidence type="ECO:0000259" key="4">
    <source>
        <dbReference type="PROSITE" id="PS51048"/>
    </source>
</evidence>
<evidence type="ECO:0000256" key="1">
    <source>
        <dbReference type="ARBA" id="ARBA00008509"/>
    </source>
</evidence>
<name>A0AAE0F4N0_9CHLO</name>
<feature type="repeat" description="TPR" evidence="2">
    <location>
        <begin position="36"/>
        <end position="69"/>
    </location>
</feature>
<dbReference type="InterPro" id="IPR007052">
    <property type="entry name" value="CS_dom"/>
</dbReference>
<dbReference type="InterPro" id="IPR007699">
    <property type="entry name" value="SGS_dom"/>
</dbReference>
<dbReference type="CDD" id="cd06466">
    <property type="entry name" value="p23_CS_SGT1_like"/>
    <property type="match status" value="1"/>
</dbReference>